<sequence length="72" mass="8054">MKQECCCKLPMHSVIPSVSPIMSSKQDFVKELGVGHPASSNSCGHIKDSRTIDIRSGIHFQLLFSCQIYVFR</sequence>
<reference evidence="1" key="1">
    <citation type="submission" date="2020-05" db="EMBL/GenBank/DDBJ databases">
        <title>WGS assembly of Panicum virgatum.</title>
        <authorList>
            <person name="Lovell J.T."/>
            <person name="Jenkins J."/>
            <person name="Shu S."/>
            <person name="Juenger T.E."/>
            <person name="Schmutz J."/>
        </authorList>
    </citation>
    <scope>NUCLEOTIDE SEQUENCE</scope>
    <source>
        <strain evidence="1">AP13</strain>
    </source>
</reference>
<evidence type="ECO:0000313" key="2">
    <source>
        <dbReference type="Proteomes" id="UP000823388"/>
    </source>
</evidence>
<evidence type="ECO:0000313" key="1">
    <source>
        <dbReference type="EMBL" id="KAG2650296.1"/>
    </source>
</evidence>
<dbReference type="Proteomes" id="UP000823388">
    <property type="component" value="Chromosome 1N"/>
</dbReference>
<proteinExistence type="predicted"/>
<keyword evidence="2" id="KW-1185">Reference proteome</keyword>
<accession>A0A8T0WXE8</accession>
<dbReference type="EMBL" id="CM029038">
    <property type="protein sequence ID" value="KAG2650296.1"/>
    <property type="molecule type" value="Genomic_DNA"/>
</dbReference>
<gene>
    <name evidence="1" type="ORF">PVAP13_1NG244133</name>
</gene>
<dbReference type="AlphaFoldDB" id="A0A8T0WXE8"/>
<name>A0A8T0WXE8_PANVG</name>
<organism evidence="1 2">
    <name type="scientific">Panicum virgatum</name>
    <name type="common">Blackwell switchgrass</name>
    <dbReference type="NCBI Taxonomy" id="38727"/>
    <lineage>
        <taxon>Eukaryota</taxon>
        <taxon>Viridiplantae</taxon>
        <taxon>Streptophyta</taxon>
        <taxon>Embryophyta</taxon>
        <taxon>Tracheophyta</taxon>
        <taxon>Spermatophyta</taxon>
        <taxon>Magnoliopsida</taxon>
        <taxon>Liliopsida</taxon>
        <taxon>Poales</taxon>
        <taxon>Poaceae</taxon>
        <taxon>PACMAD clade</taxon>
        <taxon>Panicoideae</taxon>
        <taxon>Panicodae</taxon>
        <taxon>Paniceae</taxon>
        <taxon>Panicinae</taxon>
        <taxon>Panicum</taxon>
        <taxon>Panicum sect. Hiantes</taxon>
    </lineage>
</organism>
<protein>
    <submittedName>
        <fullName evidence="1">Uncharacterized protein</fullName>
    </submittedName>
</protein>
<comment type="caution">
    <text evidence="1">The sequence shown here is derived from an EMBL/GenBank/DDBJ whole genome shotgun (WGS) entry which is preliminary data.</text>
</comment>